<dbReference type="SMART" id="SM00066">
    <property type="entry name" value="GAL4"/>
    <property type="match status" value="1"/>
</dbReference>
<dbReference type="EMBL" id="BPQB01000014">
    <property type="protein sequence ID" value="GJE89796.1"/>
    <property type="molecule type" value="Genomic_DNA"/>
</dbReference>
<feature type="domain" description="Zn(2)-C6 fungal-type" evidence="7">
    <location>
        <begin position="22"/>
        <end position="55"/>
    </location>
</feature>
<dbReference type="GO" id="GO:0000981">
    <property type="term" value="F:DNA-binding transcription factor activity, RNA polymerase II-specific"/>
    <property type="evidence" value="ECO:0007669"/>
    <property type="project" value="InterPro"/>
</dbReference>
<dbReference type="AlphaFoldDB" id="A0A9P3G7M2"/>
<dbReference type="GO" id="GO:0006351">
    <property type="term" value="P:DNA-templated transcription"/>
    <property type="evidence" value="ECO:0007669"/>
    <property type="project" value="InterPro"/>
</dbReference>
<proteinExistence type="predicted"/>
<evidence type="ECO:0000256" key="5">
    <source>
        <dbReference type="SAM" id="Coils"/>
    </source>
</evidence>
<keyword evidence="3" id="KW-0238">DNA-binding</keyword>
<dbReference type="GO" id="GO:0008270">
    <property type="term" value="F:zinc ion binding"/>
    <property type="evidence" value="ECO:0007669"/>
    <property type="project" value="InterPro"/>
</dbReference>
<dbReference type="Proteomes" id="UP000703269">
    <property type="component" value="Unassembled WGS sequence"/>
</dbReference>
<keyword evidence="9" id="KW-1185">Reference proteome</keyword>
<dbReference type="GO" id="GO:0003677">
    <property type="term" value="F:DNA binding"/>
    <property type="evidence" value="ECO:0007669"/>
    <property type="project" value="UniProtKB-KW"/>
</dbReference>
<sequence length="761" mass="84520">MSDREEHDQAQDPTLRRKRLRACDQCRKKKVRCGGLLDETMACMTCVLAGEKCTYPSSNESRKRRYIDVQYIEELEARVAKLQLLVQQLQAKLDARESTSGPSIIDSERNISSVLPRHSSSALDLLSRHEESADEGLLEGFKSLSISDTQHVRYLGRSSDFPLVKAVIRMKHELVKNGDVQLSGLNFDDSMAISYRRPQFWRRFFDFIPPDPPYTDFPEPVLMRELLDNYFRSVHINFPLLHHPTLLQGIALGQHLVDEAFGATVLLACALGARFSSNPAMMPPGTTNWQLAGWRWFTQVRDARKLVSLKATTLADLQVITLAAAYMGAVAFPITIHAIVSHGLRLAQDLGAHRRTTYSATPTLEDELRKRAFWCLIAMDRAMGAILGRPISIQDEEFDFDYPVECDDEYWFADGSHLEFRQPPEQPSTVSHFNWYLKFSQIRSHAMRDLYSLQAAHHLKDSERAQQIVAQLDSELNDWDASLPPFLKYDTQREDMTFAAQAASLCASYHALRIFIHRPFITAGTCAPLPFPSRTICTSAARASIDILDRQVALAGPAQVYEYHVAHLFQAAIILLLHAWQSLRAGAVADVVRELEHVRRALHVLRVFEQHYDCAGRFWDVINDLALTVEARMSTGALGIPGERGGSDLANTAGALYTGQPASAGSIPANSSSATPGSMPQAGTLSDLSGPWPLSGPADALVDMTPEMEDPDLDAIFADLLPSLAFGAPFVDEPQAYLSSESAFEGIPPGPYFSANGYGPS</sequence>
<reference evidence="8 9" key="1">
    <citation type="submission" date="2021-08" db="EMBL/GenBank/DDBJ databases">
        <title>Draft Genome Sequence of Phanerochaete sordida strain YK-624.</title>
        <authorList>
            <person name="Mori T."/>
            <person name="Dohra H."/>
            <person name="Suzuki T."/>
            <person name="Kawagishi H."/>
            <person name="Hirai H."/>
        </authorList>
    </citation>
    <scope>NUCLEOTIDE SEQUENCE [LARGE SCALE GENOMIC DNA]</scope>
    <source>
        <strain evidence="8 9">YK-624</strain>
    </source>
</reference>
<keyword evidence="4" id="KW-0539">Nucleus</keyword>
<dbReference type="SMART" id="SM00906">
    <property type="entry name" value="Fungal_trans"/>
    <property type="match status" value="1"/>
</dbReference>
<evidence type="ECO:0000256" key="3">
    <source>
        <dbReference type="ARBA" id="ARBA00023125"/>
    </source>
</evidence>
<keyword evidence="2" id="KW-0479">Metal-binding</keyword>
<comment type="subcellular location">
    <subcellularLocation>
        <location evidence="1">Nucleus</location>
    </subcellularLocation>
</comment>
<comment type="caution">
    <text evidence="8">The sequence shown here is derived from an EMBL/GenBank/DDBJ whole genome shotgun (WGS) entry which is preliminary data.</text>
</comment>
<feature type="region of interest" description="Disordered" evidence="6">
    <location>
        <begin position="666"/>
        <end position="689"/>
    </location>
</feature>
<dbReference type="InterPro" id="IPR036864">
    <property type="entry name" value="Zn2-C6_fun-type_DNA-bd_sf"/>
</dbReference>
<evidence type="ECO:0000313" key="9">
    <source>
        <dbReference type="Proteomes" id="UP000703269"/>
    </source>
</evidence>
<evidence type="ECO:0000256" key="6">
    <source>
        <dbReference type="SAM" id="MobiDB-lite"/>
    </source>
</evidence>
<dbReference type="InterPro" id="IPR007219">
    <property type="entry name" value="XnlR_reg_dom"/>
</dbReference>
<organism evidence="8 9">
    <name type="scientific">Phanerochaete sordida</name>
    <dbReference type="NCBI Taxonomy" id="48140"/>
    <lineage>
        <taxon>Eukaryota</taxon>
        <taxon>Fungi</taxon>
        <taxon>Dikarya</taxon>
        <taxon>Basidiomycota</taxon>
        <taxon>Agaricomycotina</taxon>
        <taxon>Agaricomycetes</taxon>
        <taxon>Polyporales</taxon>
        <taxon>Phanerochaetaceae</taxon>
        <taxon>Phanerochaete</taxon>
    </lineage>
</organism>
<dbReference type="CDD" id="cd12148">
    <property type="entry name" value="fungal_TF_MHR"/>
    <property type="match status" value="1"/>
</dbReference>
<dbReference type="Pfam" id="PF04082">
    <property type="entry name" value="Fungal_trans"/>
    <property type="match status" value="1"/>
</dbReference>
<evidence type="ECO:0000256" key="1">
    <source>
        <dbReference type="ARBA" id="ARBA00004123"/>
    </source>
</evidence>
<dbReference type="InterPro" id="IPR001138">
    <property type="entry name" value="Zn2Cys6_DnaBD"/>
</dbReference>
<gene>
    <name evidence="8" type="ORF">PsYK624_059040</name>
</gene>
<keyword evidence="5" id="KW-0175">Coiled coil</keyword>
<feature type="compositionally biased region" description="Polar residues" evidence="6">
    <location>
        <begin position="666"/>
        <end position="687"/>
    </location>
</feature>
<dbReference type="PROSITE" id="PS00463">
    <property type="entry name" value="ZN2_CY6_FUNGAL_1"/>
    <property type="match status" value="1"/>
</dbReference>
<dbReference type="InterPro" id="IPR050987">
    <property type="entry name" value="AtrR-like"/>
</dbReference>
<evidence type="ECO:0000259" key="7">
    <source>
        <dbReference type="PROSITE" id="PS50048"/>
    </source>
</evidence>
<protein>
    <submittedName>
        <fullName evidence="8">Zn(II)2Cys6 transcription factor</fullName>
    </submittedName>
</protein>
<dbReference type="Gene3D" id="4.10.240.10">
    <property type="entry name" value="Zn(2)-C6 fungal-type DNA-binding domain"/>
    <property type="match status" value="1"/>
</dbReference>
<dbReference type="OrthoDB" id="4456959at2759"/>
<dbReference type="PANTHER" id="PTHR46910">
    <property type="entry name" value="TRANSCRIPTION FACTOR PDR1"/>
    <property type="match status" value="1"/>
</dbReference>
<dbReference type="PANTHER" id="PTHR46910:SF3">
    <property type="entry name" value="HALOTOLERANCE PROTEIN 9-RELATED"/>
    <property type="match status" value="1"/>
</dbReference>
<evidence type="ECO:0000256" key="4">
    <source>
        <dbReference type="ARBA" id="ARBA00023242"/>
    </source>
</evidence>
<accession>A0A9P3G7M2</accession>
<evidence type="ECO:0000256" key="2">
    <source>
        <dbReference type="ARBA" id="ARBA00022723"/>
    </source>
</evidence>
<evidence type="ECO:0000313" key="8">
    <source>
        <dbReference type="EMBL" id="GJE89796.1"/>
    </source>
</evidence>
<dbReference type="PROSITE" id="PS50048">
    <property type="entry name" value="ZN2_CY6_FUNGAL_2"/>
    <property type="match status" value="1"/>
</dbReference>
<feature type="coiled-coil region" evidence="5">
    <location>
        <begin position="72"/>
        <end position="99"/>
    </location>
</feature>
<name>A0A9P3G7M2_9APHY</name>
<dbReference type="SUPFAM" id="SSF57701">
    <property type="entry name" value="Zn2/Cys6 DNA-binding domain"/>
    <property type="match status" value="1"/>
</dbReference>
<dbReference type="Pfam" id="PF00172">
    <property type="entry name" value="Zn_clus"/>
    <property type="match status" value="1"/>
</dbReference>
<dbReference type="GO" id="GO:0005634">
    <property type="term" value="C:nucleus"/>
    <property type="evidence" value="ECO:0007669"/>
    <property type="project" value="UniProtKB-SubCell"/>
</dbReference>
<dbReference type="CDD" id="cd00067">
    <property type="entry name" value="GAL4"/>
    <property type="match status" value="1"/>
</dbReference>